<proteinExistence type="inferred from homology"/>
<dbReference type="EMBL" id="JAINDJ010000004">
    <property type="protein sequence ID" value="KAG9450962.1"/>
    <property type="molecule type" value="Genomic_DNA"/>
</dbReference>
<feature type="chain" id="PRO_5043775976" evidence="9">
    <location>
        <begin position="27"/>
        <end position="90"/>
    </location>
</feature>
<dbReference type="Proteomes" id="UP000825729">
    <property type="component" value="Unassembled WGS sequence"/>
</dbReference>
<evidence type="ECO:0000256" key="4">
    <source>
        <dbReference type="ARBA" id="ARBA00022525"/>
    </source>
</evidence>
<protein>
    <submittedName>
        <fullName evidence="10">Uncharacterized protein</fullName>
    </submittedName>
</protein>
<dbReference type="PANTHER" id="PTHR33348">
    <property type="entry name" value="PRECURSOR OF CEP5"/>
    <property type="match status" value="1"/>
</dbReference>
<evidence type="ECO:0000313" key="11">
    <source>
        <dbReference type="Proteomes" id="UP000825729"/>
    </source>
</evidence>
<keyword evidence="11" id="KW-1185">Reference proteome</keyword>
<dbReference type="GO" id="GO:2000280">
    <property type="term" value="P:regulation of root development"/>
    <property type="evidence" value="ECO:0007669"/>
    <property type="project" value="TreeGrafter"/>
</dbReference>
<evidence type="ECO:0000256" key="2">
    <source>
        <dbReference type="ARBA" id="ARBA00008963"/>
    </source>
</evidence>
<evidence type="ECO:0000256" key="3">
    <source>
        <dbReference type="ARBA" id="ARBA00022523"/>
    </source>
</evidence>
<keyword evidence="6 9" id="KW-0732">Signal</keyword>
<comment type="subcellular location">
    <subcellularLocation>
        <location evidence="1">Secreted</location>
        <location evidence="1">Extracellular space</location>
        <location evidence="1">Apoplast</location>
    </subcellularLocation>
</comment>
<dbReference type="GO" id="GO:0048046">
    <property type="term" value="C:apoplast"/>
    <property type="evidence" value="ECO:0007669"/>
    <property type="project" value="UniProtKB-SubCell"/>
</dbReference>
<evidence type="ECO:0000256" key="7">
    <source>
        <dbReference type="ARBA" id="ARBA00023278"/>
    </source>
</evidence>
<dbReference type="AlphaFoldDB" id="A0AAV7ETJ8"/>
<dbReference type="GO" id="GO:0005179">
    <property type="term" value="F:hormone activity"/>
    <property type="evidence" value="ECO:0007669"/>
    <property type="project" value="UniProtKB-KW"/>
</dbReference>
<dbReference type="InterPro" id="IPR033250">
    <property type="entry name" value="CEP"/>
</dbReference>
<keyword evidence="3" id="KW-0052">Apoplast</keyword>
<keyword evidence="4" id="KW-0964">Secreted</keyword>
<dbReference type="GO" id="GO:1902025">
    <property type="term" value="P:nitrate import"/>
    <property type="evidence" value="ECO:0007669"/>
    <property type="project" value="TreeGrafter"/>
</dbReference>
<dbReference type="GO" id="GO:1901371">
    <property type="term" value="P:regulation of leaf morphogenesis"/>
    <property type="evidence" value="ECO:0007669"/>
    <property type="project" value="TreeGrafter"/>
</dbReference>
<dbReference type="GO" id="GO:0006995">
    <property type="term" value="P:cellular response to nitrogen starvation"/>
    <property type="evidence" value="ECO:0007669"/>
    <property type="project" value="UniProtKB-ARBA"/>
</dbReference>
<sequence length="90" mass="9693">MAQTKFLCACLLLIVASSHIVEQCQGRPLMLEKDEQRNQSVNLGSNKDQRKKSSADTGGDQYGTDGVIDIDGFRPTTPGHSPGVGHSVHN</sequence>
<comment type="caution">
    <text evidence="10">The sequence shown here is derived from an EMBL/GenBank/DDBJ whole genome shotgun (WGS) entry which is preliminary data.</text>
</comment>
<keyword evidence="5" id="KW-0372">Hormone</keyword>
<feature type="signal peptide" evidence="9">
    <location>
        <begin position="1"/>
        <end position="26"/>
    </location>
</feature>
<evidence type="ECO:0000256" key="9">
    <source>
        <dbReference type="SAM" id="SignalP"/>
    </source>
</evidence>
<evidence type="ECO:0000256" key="6">
    <source>
        <dbReference type="ARBA" id="ARBA00022729"/>
    </source>
</evidence>
<evidence type="ECO:0000313" key="10">
    <source>
        <dbReference type="EMBL" id="KAG9450962.1"/>
    </source>
</evidence>
<evidence type="ECO:0000256" key="8">
    <source>
        <dbReference type="SAM" id="MobiDB-lite"/>
    </source>
</evidence>
<comment type="similarity">
    <text evidence="2">Belongs to the C-terminally encoded plant signaling peptide (CEP) family.</text>
</comment>
<accession>A0AAV7ETJ8</accession>
<keyword evidence="7" id="KW-0379">Hydroxylation</keyword>
<dbReference type="PANTHER" id="PTHR33348:SF3">
    <property type="entry name" value="PRECURSOR OF CEP1"/>
    <property type="match status" value="1"/>
</dbReference>
<reference evidence="10 11" key="1">
    <citation type="submission" date="2021-07" db="EMBL/GenBank/DDBJ databases">
        <title>The Aristolochia fimbriata genome: insights into angiosperm evolution, floral development and chemical biosynthesis.</title>
        <authorList>
            <person name="Jiao Y."/>
        </authorList>
    </citation>
    <scope>NUCLEOTIDE SEQUENCE [LARGE SCALE GENOMIC DNA]</scope>
    <source>
        <strain evidence="10">IBCAS-2021</strain>
        <tissue evidence="10">Leaf</tissue>
    </source>
</reference>
<name>A0AAV7ETJ8_ARIFI</name>
<dbReference type="GO" id="GO:0048364">
    <property type="term" value="P:root development"/>
    <property type="evidence" value="ECO:0007669"/>
    <property type="project" value="InterPro"/>
</dbReference>
<organism evidence="10 11">
    <name type="scientific">Aristolochia fimbriata</name>
    <name type="common">White veined hardy Dutchman's pipe vine</name>
    <dbReference type="NCBI Taxonomy" id="158543"/>
    <lineage>
        <taxon>Eukaryota</taxon>
        <taxon>Viridiplantae</taxon>
        <taxon>Streptophyta</taxon>
        <taxon>Embryophyta</taxon>
        <taxon>Tracheophyta</taxon>
        <taxon>Spermatophyta</taxon>
        <taxon>Magnoliopsida</taxon>
        <taxon>Magnoliidae</taxon>
        <taxon>Piperales</taxon>
        <taxon>Aristolochiaceae</taxon>
        <taxon>Aristolochia</taxon>
    </lineage>
</organism>
<gene>
    <name evidence="10" type="ORF">H6P81_010927</name>
</gene>
<evidence type="ECO:0000256" key="5">
    <source>
        <dbReference type="ARBA" id="ARBA00022702"/>
    </source>
</evidence>
<evidence type="ECO:0000256" key="1">
    <source>
        <dbReference type="ARBA" id="ARBA00004271"/>
    </source>
</evidence>
<feature type="region of interest" description="Disordered" evidence="8">
    <location>
        <begin position="31"/>
        <end position="90"/>
    </location>
</feature>